<evidence type="ECO:0000256" key="1">
    <source>
        <dbReference type="ARBA" id="ARBA00004651"/>
    </source>
</evidence>
<keyword evidence="4" id="KW-0808">Transferase</keyword>
<dbReference type="InterPro" id="IPR038731">
    <property type="entry name" value="RgtA/B/C-like"/>
</dbReference>
<keyword evidence="6 8" id="KW-1133">Transmembrane helix</keyword>
<dbReference type="GO" id="GO:0005886">
    <property type="term" value="C:plasma membrane"/>
    <property type="evidence" value="ECO:0007669"/>
    <property type="project" value="UniProtKB-SubCell"/>
</dbReference>
<dbReference type="PANTHER" id="PTHR33908">
    <property type="entry name" value="MANNOSYLTRANSFERASE YKCB-RELATED"/>
    <property type="match status" value="1"/>
</dbReference>
<feature type="transmembrane region" description="Helical" evidence="8">
    <location>
        <begin position="190"/>
        <end position="212"/>
    </location>
</feature>
<keyword evidence="9" id="KW-0732">Signal</keyword>
<evidence type="ECO:0000256" key="7">
    <source>
        <dbReference type="ARBA" id="ARBA00023136"/>
    </source>
</evidence>
<evidence type="ECO:0000256" key="3">
    <source>
        <dbReference type="ARBA" id="ARBA00022676"/>
    </source>
</evidence>
<feature type="signal peptide" evidence="9">
    <location>
        <begin position="1"/>
        <end position="19"/>
    </location>
</feature>
<keyword evidence="5 8" id="KW-0812">Transmembrane</keyword>
<dbReference type="EMBL" id="MHQT01000024">
    <property type="protein sequence ID" value="OHA09501.1"/>
    <property type="molecule type" value="Genomic_DNA"/>
</dbReference>
<evidence type="ECO:0000256" key="6">
    <source>
        <dbReference type="ARBA" id="ARBA00022989"/>
    </source>
</evidence>
<keyword evidence="2" id="KW-1003">Cell membrane</keyword>
<reference evidence="11 12" key="1">
    <citation type="journal article" date="2016" name="Nat. Commun.">
        <title>Thousands of microbial genomes shed light on interconnected biogeochemical processes in an aquifer system.</title>
        <authorList>
            <person name="Anantharaman K."/>
            <person name="Brown C.T."/>
            <person name="Hug L.A."/>
            <person name="Sharon I."/>
            <person name="Castelle C.J."/>
            <person name="Probst A.J."/>
            <person name="Thomas B.C."/>
            <person name="Singh A."/>
            <person name="Wilkins M.J."/>
            <person name="Karaoz U."/>
            <person name="Brodie E.L."/>
            <person name="Williams K.H."/>
            <person name="Hubbard S.S."/>
            <person name="Banfield J.F."/>
        </authorList>
    </citation>
    <scope>NUCLEOTIDE SEQUENCE [LARGE SCALE GENOMIC DNA]</scope>
</reference>
<evidence type="ECO:0000256" key="8">
    <source>
        <dbReference type="SAM" id="Phobius"/>
    </source>
</evidence>
<feature type="transmembrane region" description="Helical" evidence="8">
    <location>
        <begin position="399"/>
        <end position="419"/>
    </location>
</feature>
<evidence type="ECO:0000256" key="9">
    <source>
        <dbReference type="SAM" id="SignalP"/>
    </source>
</evidence>
<evidence type="ECO:0000256" key="5">
    <source>
        <dbReference type="ARBA" id="ARBA00022692"/>
    </source>
</evidence>
<feature type="transmembrane region" description="Helical" evidence="8">
    <location>
        <begin position="336"/>
        <end position="354"/>
    </location>
</feature>
<comment type="subcellular location">
    <subcellularLocation>
        <location evidence="1">Cell membrane</location>
        <topology evidence="1">Multi-pass membrane protein</topology>
    </subcellularLocation>
</comment>
<keyword evidence="3" id="KW-0328">Glycosyltransferase</keyword>
<dbReference type="Proteomes" id="UP000178977">
    <property type="component" value="Unassembled WGS sequence"/>
</dbReference>
<protein>
    <recommendedName>
        <fullName evidence="10">Glycosyltransferase RgtA/B/C/D-like domain-containing protein</fullName>
    </recommendedName>
</protein>
<dbReference type="Pfam" id="PF13231">
    <property type="entry name" value="PMT_2"/>
    <property type="match status" value="1"/>
</dbReference>
<dbReference type="GO" id="GO:0016763">
    <property type="term" value="F:pentosyltransferase activity"/>
    <property type="evidence" value="ECO:0007669"/>
    <property type="project" value="TreeGrafter"/>
</dbReference>
<accession>A0A1G2LF93</accession>
<dbReference type="InterPro" id="IPR050297">
    <property type="entry name" value="LipidA_mod_glycosyltrf_83"/>
</dbReference>
<feature type="domain" description="Glycosyltransferase RgtA/B/C/D-like" evidence="10">
    <location>
        <begin position="101"/>
        <end position="218"/>
    </location>
</feature>
<organism evidence="11 12">
    <name type="scientific">Candidatus Sungbacteria bacterium RIFCSPLOWO2_01_FULL_60_25</name>
    <dbReference type="NCBI Taxonomy" id="1802281"/>
    <lineage>
        <taxon>Bacteria</taxon>
        <taxon>Candidatus Sungiibacteriota</taxon>
    </lineage>
</organism>
<evidence type="ECO:0000313" key="11">
    <source>
        <dbReference type="EMBL" id="OHA09501.1"/>
    </source>
</evidence>
<dbReference type="GO" id="GO:0009103">
    <property type="term" value="P:lipopolysaccharide biosynthetic process"/>
    <property type="evidence" value="ECO:0007669"/>
    <property type="project" value="UniProtKB-ARBA"/>
</dbReference>
<evidence type="ECO:0000259" key="10">
    <source>
        <dbReference type="Pfam" id="PF13231"/>
    </source>
</evidence>
<feature type="chain" id="PRO_5009583565" description="Glycosyltransferase RgtA/B/C/D-like domain-containing protein" evidence="9">
    <location>
        <begin position="20"/>
        <end position="597"/>
    </location>
</feature>
<proteinExistence type="predicted"/>
<feature type="transmembrane region" description="Helical" evidence="8">
    <location>
        <begin position="153"/>
        <end position="170"/>
    </location>
</feature>
<dbReference type="AlphaFoldDB" id="A0A1G2LF93"/>
<keyword evidence="7 8" id="KW-0472">Membrane</keyword>
<dbReference type="PANTHER" id="PTHR33908:SF11">
    <property type="entry name" value="MEMBRANE PROTEIN"/>
    <property type="match status" value="1"/>
</dbReference>
<evidence type="ECO:0000313" key="12">
    <source>
        <dbReference type="Proteomes" id="UP000178977"/>
    </source>
</evidence>
<comment type="caution">
    <text evidence="11">The sequence shown here is derived from an EMBL/GenBank/DDBJ whole genome shotgun (WGS) entry which is preliminary data.</text>
</comment>
<name>A0A1G2LF93_9BACT</name>
<evidence type="ECO:0000256" key="4">
    <source>
        <dbReference type="ARBA" id="ARBA00022679"/>
    </source>
</evidence>
<gene>
    <name evidence="11" type="ORF">A3A44_02970</name>
</gene>
<feature type="transmembrane region" description="Helical" evidence="8">
    <location>
        <begin position="100"/>
        <end position="119"/>
    </location>
</feature>
<dbReference type="STRING" id="1802281.A3A44_02970"/>
<feature type="transmembrane region" description="Helical" evidence="8">
    <location>
        <begin position="232"/>
        <end position="252"/>
    </location>
</feature>
<feature type="transmembrane region" description="Helical" evidence="8">
    <location>
        <begin position="366"/>
        <end position="387"/>
    </location>
</feature>
<feature type="transmembrane region" description="Helical" evidence="8">
    <location>
        <begin position="448"/>
        <end position="470"/>
    </location>
</feature>
<sequence length="597" mass="67471">MLLMGIMLVLMFASSLGDAAIMDELAHIPAAYSYVFLKDARLNPEHPPLIKDIAALPLIGQDLNFPTDIKAWQYDVNGQWDQGATFLYEAGNDPARILKLMRLPMMLLAVLFGWMIWLFSRRHFGERVAFLATFLYAFSPTFITHARFVTTDLGAAVAFFIGIVAFVRFLGEPNAKNILLAGLAFGAAELLKFSLILLIPIYGVLLVAWAMVRVEISWGERAKTFLGLVLKTALIILIGLALIWLVYLWHVWNYPVERELRDAAYLLGSFQPRAVADIVPWLIQYPLLRPLGQYFLGLLMVLQRAAGGNTQYFLGEVSNLGTWNYFPILYLLKEPLALHILTLIAAAFSITRVLRAKTKSVTAALVWVRDHFIEFASIAFIAIYWTSSITSPLNIGVRHVLPTFPFIFILVAREIVAWLRSWPASDVVSWWDWLRRVYEIYIASLPRYLLAGALVLWQASSVLAAFPYYLSYYNEAGGGLMNGYQIAVDSNYDWGQDLRRLGDYVRENNTPEIGLFYFGGGSPARELGDRFRMWWPVEGQPKDGGWYAISATFQMGAFGPAVRGFVKNPQDSFDWLKAFEPVARAGTSIFIYHLPPR</sequence>
<evidence type="ECO:0000256" key="2">
    <source>
        <dbReference type="ARBA" id="ARBA00022475"/>
    </source>
</evidence>